<organism evidence="1">
    <name type="scientific">Anguilla anguilla</name>
    <name type="common">European freshwater eel</name>
    <name type="synonym">Muraena anguilla</name>
    <dbReference type="NCBI Taxonomy" id="7936"/>
    <lineage>
        <taxon>Eukaryota</taxon>
        <taxon>Metazoa</taxon>
        <taxon>Chordata</taxon>
        <taxon>Craniata</taxon>
        <taxon>Vertebrata</taxon>
        <taxon>Euteleostomi</taxon>
        <taxon>Actinopterygii</taxon>
        <taxon>Neopterygii</taxon>
        <taxon>Teleostei</taxon>
        <taxon>Anguilliformes</taxon>
        <taxon>Anguillidae</taxon>
        <taxon>Anguilla</taxon>
    </lineage>
</organism>
<name>A0A0E9QI28_ANGAN</name>
<reference evidence="1" key="2">
    <citation type="journal article" date="2015" name="Fish Shellfish Immunol.">
        <title>Early steps in the European eel (Anguilla anguilla)-Vibrio vulnificus interaction in the gills: Role of the RtxA13 toxin.</title>
        <authorList>
            <person name="Callol A."/>
            <person name="Pajuelo D."/>
            <person name="Ebbesson L."/>
            <person name="Teles M."/>
            <person name="MacKenzie S."/>
            <person name="Amaro C."/>
        </authorList>
    </citation>
    <scope>NUCLEOTIDE SEQUENCE</scope>
</reference>
<reference evidence="1" key="1">
    <citation type="submission" date="2014-11" db="EMBL/GenBank/DDBJ databases">
        <authorList>
            <person name="Amaro Gonzalez C."/>
        </authorList>
    </citation>
    <scope>NUCLEOTIDE SEQUENCE</scope>
</reference>
<proteinExistence type="predicted"/>
<sequence length="32" mass="3570">MEAWTHALPPQSLALSVSLKFIYSGPGRRNIE</sequence>
<dbReference type="AlphaFoldDB" id="A0A0E9QI28"/>
<dbReference type="EMBL" id="GBXM01092041">
    <property type="protein sequence ID" value="JAH16536.1"/>
    <property type="molecule type" value="Transcribed_RNA"/>
</dbReference>
<accession>A0A0E9QI28</accession>
<protein>
    <submittedName>
        <fullName evidence="1">Uncharacterized protein</fullName>
    </submittedName>
</protein>
<evidence type="ECO:0000313" key="1">
    <source>
        <dbReference type="EMBL" id="JAH16536.1"/>
    </source>
</evidence>